<comment type="caution">
    <text evidence="2">The sequence shown here is derived from an EMBL/GenBank/DDBJ whole genome shotgun (WGS) entry which is preliminary data.</text>
</comment>
<keyword evidence="3" id="KW-1185">Reference proteome</keyword>
<gene>
    <name evidence="2" type="ORF">HEQ44_03130</name>
</gene>
<dbReference type="SUPFAM" id="SSF47413">
    <property type="entry name" value="lambda repressor-like DNA-binding domains"/>
    <property type="match status" value="1"/>
</dbReference>
<evidence type="ECO:0000313" key="2">
    <source>
        <dbReference type="EMBL" id="NLR29172.1"/>
    </source>
</evidence>
<evidence type="ECO:0000259" key="1">
    <source>
        <dbReference type="PROSITE" id="PS50943"/>
    </source>
</evidence>
<protein>
    <submittedName>
        <fullName evidence="2">Helix-turn-helix transcriptional regulator</fullName>
    </submittedName>
</protein>
<organism evidence="2 3">
    <name type="scientific">Levilactobacillus tujiorum</name>
    <dbReference type="NCBI Taxonomy" id="2912243"/>
    <lineage>
        <taxon>Bacteria</taxon>
        <taxon>Bacillati</taxon>
        <taxon>Bacillota</taxon>
        <taxon>Bacilli</taxon>
        <taxon>Lactobacillales</taxon>
        <taxon>Lactobacillaceae</taxon>
        <taxon>Levilactobacillus</taxon>
    </lineage>
</organism>
<dbReference type="PROSITE" id="PS50943">
    <property type="entry name" value="HTH_CROC1"/>
    <property type="match status" value="1"/>
</dbReference>
<dbReference type="Pfam" id="PF01381">
    <property type="entry name" value="HTH_3"/>
    <property type="match status" value="1"/>
</dbReference>
<reference evidence="2 3" key="1">
    <citation type="submission" date="2020-03" db="EMBL/GenBank/DDBJ databases">
        <authorList>
            <person name="Zhang Z."/>
            <person name="Guo Z."/>
            <person name="Hou Q."/>
            <person name="Shen X."/>
        </authorList>
    </citation>
    <scope>NUCLEOTIDE SEQUENCE [LARGE SCALE GENOMIC DNA]</scope>
    <source>
        <strain evidence="2 3">HBUAS51329</strain>
    </source>
</reference>
<feature type="domain" description="HTH cro/C1-type" evidence="1">
    <location>
        <begin position="24"/>
        <end position="78"/>
    </location>
</feature>
<dbReference type="CDD" id="cd00093">
    <property type="entry name" value="HTH_XRE"/>
    <property type="match status" value="1"/>
</dbReference>
<dbReference type="RefSeq" id="WP_168848925.1">
    <property type="nucleotide sequence ID" value="NZ_JAAVSD010000006.1"/>
</dbReference>
<dbReference type="Proteomes" id="UP000707477">
    <property type="component" value="Unassembled WGS sequence"/>
</dbReference>
<dbReference type="InterPro" id="IPR010982">
    <property type="entry name" value="Lambda_DNA-bd_dom_sf"/>
</dbReference>
<accession>A0ABX1L2B6</accession>
<dbReference type="Gene3D" id="1.10.260.40">
    <property type="entry name" value="lambda repressor-like DNA-binding domains"/>
    <property type="match status" value="1"/>
</dbReference>
<dbReference type="SMART" id="SM00530">
    <property type="entry name" value="HTH_XRE"/>
    <property type="match status" value="1"/>
</dbReference>
<sequence length="86" mass="9287">MTSDFDNPAQPAAAMDNPEVAQAVRQLRAETALSQHRFAKLVGKPQSTITRIEAGTMNVSVKVLRDIAVATGKELSVQFVTPHTPE</sequence>
<dbReference type="EMBL" id="JAAVSD010000006">
    <property type="protein sequence ID" value="NLR29172.1"/>
    <property type="molecule type" value="Genomic_DNA"/>
</dbReference>
<proteinExistence type="predicted"/>
<evidence type="ECO:0000313" key="3">
    <source>
        <dbReference type="Proteomes" id="UP000707477"/>
    </source>
</evidence>
<name>A0ABX1L2B6_9LACO</name>
<dbReference type="InterPro" id="IPR001387">
    <property type="entry name" value="Cro/C1-type_HTH"/>
</dbReference>